<proteinExistence type="predicted"/>
<dbReference type="AlphaFoldDB" id="A0A127BD23"/>
<accession>A0A127BD23</accession>
<protein>
    <submittedName>
        <fullName evidence="1">Uncharacterized protein</fullName>
    </submittedName>
</protein>
<gene>
    <name evidence="1" type="ORF">TQ32_09595</name>
</gene>
<dbReference type="RefSeq" id="WP_068323980.1">
    <property type="nucleotide sequence ID" value="NZ_CP010835.1"/>
</dbReference>
<dbReference type="STRING" id="1609559.TQ32_09595"/>
<dbReference type="PATRIC" id="fig|1609559.3.peg.1983"/>
<reference evidence="1 2" key="2">
    <citation type="journal article" date="2016" name="Int. J. Syst. Evol. Microbiol.">
        <title>Pyrococcus kukulkanii sp. nov., a hyperthermophilic, piezophilic archaeon isolated from a deep-sea hydrothermal vent.</title>
        <authorList>
            <person name="Callac N."/>
            <person name="Oger P."/>
            <person name="Lesongeur F."/>
            <person name="Rattray J.E."/>
            <person name="Vannier P."/>
            <person name="Michoud G."/>
            <person name="Beauverger M."/>
            <person name="Gayet N."/>
            <person name="Rouxel O."/>
            <person name="Jebbar M."/>
            <person name="Godfroy A."/>
        </authorList>
    </citation>
    <scope>NUCLEOTIDE SEQUENCE [LARGE SCALE GENOMIC DNA]</scope>
    <source>
        <strain evidence="1 2">NCB100</strain>
    </source>
</reference>
<organism evidence="1 2">
    <name type="scientific">Pyrococcus kukulkanii</name>
    <dbReference type="NCBI Taxonomy" id="1609559"/>
    <lineage>
        <taxon>Archaea</taxon>
        <taxon>Methanobacteriati</taxon>
        <taxon>Methanobacteriota</taxon>
        <taxon>Thermococci</taxon>
        <taxon>Thermococcales</taxon>
        <taxon>Thermococcaceae</taxon>
        <taxon>Pyrococcus</taxon>
    </lineage>
</organism>
<reference evidence="2" key="1">
    <citation type="submission" date="2015-02" db="EMBL/GenBank/DDBJ databases">
        <title>Pyrococcus kukulkanii sp. nov., a novel hyperthermophilic archaeon isolated from a deep-sea hydrothermal vent at the Guaymas Basin.</title>
        <authorList>
            <person name="Oger P.M."/>
            <person name="Callac N."/>
            <person name="Jebbar M."/>
            <person name="Godfroy A."/>
        </authorList>
    </citation>
    <scope>NUCLEOTIDE SEQUENCE [LARGE SCALE GENOMIC DNA]</scope>
    <source>
        <strain evidence="2">NCB100</strain>
    </source>
</reference>
<dbReference type="EMBL" id="CP010835">
    <property type="protein sequence ID" value="AMM54709.1"/>
    <property type="molecule type" value="Genomic_DNA"/>
</dbReference>
<dbReference type="OrthoDB" id="103578at2157"/>
<name>A0A127BD23_9EURY</name>
<evidence type="ECO:0000313" key="2">
    <source>
        <dbReference type="Proteomes" id="UP000070587"/>
    </source>
</evidence>
<dbReference type="GeneID" id="28492091"/>
<evidence type="ECO:0000313" key="1">
    <source>
        <dbReference type="EMBL" id="AMM54709.1"/>
    </source>
</evidence>
<dbReference type="KEGG" id="pyc:TQ32_09595"/>
<sequence length="251" mass="29152">MIIYEGPRDYEFTVIPHAKRLVEALDTLGIKVKEFSIRGKLLTVNGYLVLYLTGELMIERAGIVFKTLPQILSSLIEDMREKIGKDLKPLGMFVYIRPTDIKVTYVEEDDNVGSLIIDCPEEFNEEFKRFGKGILIGFKDKEINIETLVISAYIVRKTLKVRITIVPKREIEEESAENIVRKKFRYLERAIKDYQVSLEKVEIITPKIKPMLGFVLIRKRSIEREADEIVKDEEIKSVLAKIRGLNENHHR</sequence>
<dbReference type="Proteomes" id="UP000070587">
    <property type="component" value="Chromosome"/>
</dbReference>